<feature type="domain" description="NnrU" evidence="5">
    <location>
        <begin position="19"/>
        <end position="246"/>
    </location>
</feature>
<dbReference type="Pfam" id="PF07298">
    <property type="entry name" value="NnrU"/>
    <property type="match status" value="1"/>
</dbReference>
<dbReference type="InterPro" id="IPR009915">
    <property type="entry name" value="NnrU_dom"/>
</dbReference>
<sequence length="273" mass="29199">MVLRVLQDKGCRWICLGWTAFIAENLVLSEFKEDIVAHFGLDNYRLTYSSLSTAACGSIAYGYLAHGRQQGPIVTSVAKRFPLVVFSLQALGFAGILSLAVPKLQLPVGVAASSSPTQLETARAPSEAAPSLTLLCPVDFKAGKTDLKEITRYPMLFSFGLASLGTSLASPFLSLRLLAGFPIAMAVIGGLHQDRRRLRSGELDVETYEKTSLLPFVALIQHGGWAQVGETLPWVNIGLGVLVALGLARRRIVLAKPFVSTRGGAGKLPPPLA</sequence>
<evidence type="ECO:0000256" key="1">
    <source>
        <dbReference type="ARBA" id="ARBA00004141"/>
    </source>
</evidence>
<gene>
    <name evidence="7" type="primary">Aste57867_17955</name>
    <name evidence="6" type="ORF">As57867_017893</name>
    <name evidence="7" type="ORF">ASTE57867_17955</name>
</gene>
<keyword evidence="3" id="KW-1133">Transmembrane helix</keyword>
<reference evidence="7 8" key="1">
    <citation type="submission" date="2019-03" db="EMBL/GenBank/DDBJ databases">
        <authorList>
            <person name="Gaulin E."/>
            <person name="Dumas B."/>
        </authorList>
    </citation>
    <scope>NUCLEOTIDE SEQUENCE [LARGE SCALE GENOMIC DNA]</scope>
    <source>
        <strain evidence="7">CBS 568.67</strain>
    </source>
</reference>
<reference evidence="6" key="2">
    <citation type="submission" date="2019-06" db="EMBL/GenBank/DDBJ databases">
        <title>Genomics analysis of Aphanomyces spp. identifies a new class of oomycete effector associated with host adaptation.</title>
        <authorList>
            <person name="Gaulin E."/>
        </authorList>
    </citation>
    <scope>NUCLEOTIDE SEQUENCE</scope>
    <source>
        <strain evidence="6">CBS 578.67</strain>
    </source>
</reference>
<evidence type="ECO:0000313" key="6">
    <source>
        <dbReference type="EMBL" id="KAF0690649.1"/>
    </source>
</evidence>
<protein>
    <submittedName>
        <fullName evidence="7">Aste57867_17955 protein</fullName>
    </submittedName>
</protein>
<comment type="subcellular location">
    <subcellularLocation>
        <location evidence="1">Membrane</location>
        <topology evidence="1">Multi-pass membrane protein</topology>
    </subcellularLocation>
</comment>
<proteinExistence type="predicted"/>
<evidence type="ECO:0000256" key="2">
    <source>
        <dbReference type="ARBA" id="ARBA00022692"/>
    </source>
</evidence>
<accession>A0A485L8U1</accession>
<evidence type="ECO:0000256" key="3">
    <source>
        <dbReference type="ARBA" id="ARBA00022989"/>
    </source>
</evidence>
<keyword evidence="8" id="KW-1185">Reference proteome</keyword>
<evidence type="ECO:0000313" key="8">
    <source>
        <dbReference type="Proteomes" id="UP000332933"/>
    </source>
</evidence>
<organism evidence="7 8">
    <name type="scientific">Aphanomyces stellatus</name>
    <dbReference type="NCBI Taxonomy" id="120398"/>
    <lineage>
        <taxon>Eukaryota</taxon>
        <taxon>Sar</taxon>
        <taxon>Stramenopiles</taxon>
        <taxon>Oomycota</taxon>
        <taxon>Saprolegniomycetes</taxon>
        <taxon>Saprolegniales</taxon>
        <taxon>Verrucalvaceae</taxon>
        <taxon>Aphanomyces</taxon>
    </lineage>
</organism>
<keyword evidence="2" id="KW-0812">Transmembrane</keyword>
<dbReference type="Proteomes" id="UP000332933">
    <property type="component" value="Unassembled WGS sequence"/>
</dbReference>
<name>A0A485L8U1_9STRA</name>
<evidence type="ECO:0000256" key="4">
    <source>
        <dbReference type="ARBA" id="ARBA00023136"/>
    </source>
</evidence>
<evidence type="ECO:0000313" key="7">
    <source>
        <dbReference type="EMBL" id="VFT94695.1"/>
    </source>
</evidence>
<dbReference type="EMBL" id="CAADRA010006378">
    <property type="protein sequence ID" value="VFT94695.1"/>
    <property type="molecule type" value="Genomic_DNA"/>
</dbReference>
<keyword evidence="4" id="KW-0472">Membrane</keyword>
<dbReference type="AlphaFoldDB" id="A0A485L8U1"/>
<dbReference type="GO" id="GO:0016020">
    <property type="term" value="C:membrane"/>
    <property type="evidence" value="ECO:0007669"/>
    <property type="project" value="UniProtKB-SubCell"/>
</dbReference>
<evidence type="ECO:0000259" key="5">
    <source>
        <dbReference type="Pfam" id="PF07298"/>
    </source>
</evidence>
<dbReference type="OrthoDB" id="41527at2759"/>
<dbReference type="EMBL" id="VJMH01006357">
    <property type="protein sequence ID" value="KAF0690649.1"/>
    <property type="molecule type" value="Genomic_DNA"/>
</dbReference>